<dbReference type="GO" id="GO:0022857">
    <property type="term" value="F:transmembrane transporter activity"/>
    <property type="evidence" value="ECO:0007669"/>
    <property type="project" value="InterPro"/>
</dbReference>
<evidence type="ECO:0000313" key="9">
    <source>
        <dbReference type="Proteomes" id="UP000425916"/>
    </source>
</evidence>
<proteinExistence type="predicted"/>
<evidence type="ECO:0000259" key="7">
    <source>
        <dbReference type="PROSITE" id="PS50850"/>
    </source>
</evidence>
<sequence length="434" mass="47006">MVAKSLGNRFFYGWVCVGAAFLVLFAYQVHYTFGVYLEPLVNEFGWSRASTSAAYSLACGVSIPLGILWGKILDVYGPRIVFALSCFLGGLGLFLSGFISQLWQFYLTFGLLWGAGWSAFFLIPNSVVRRWFIKKAGLALGIAVCGIPLGWVVLFPLTAYLVDAVSIKGAFMSMGILIWLIGLVTAIVVKQSPEDIGLGPDGEVLEPLAEERVPSSPGFQEWEAGEAVRSRSFWMLWLVMFGLITVLSVVTVHGLAHCVQRGILREVAARIFGLMGLISILGRLGFGSLGDYLARKGMPPIHARRYMYTISGLLMGLGIIILSKVSGLGGLWAWAFVFGVGYGAHVPQTASITGDMFGRKNLGFIMTLLGTAPGLAGIAGPIFAGWIYDLTGSYGVALQVAVLICLLVMVFSLLIVPPRRLAREADEDYCRVES</sequence>
<dbReference type="InterPro" id="IPR011701">
    <property type="entry name" value="MFS"/>
</dbReference>
<feature type="transmembrane region" description="Helical" evidence="6">
    <location>
        <begin position="306"/>
        <end position="325"/>
    </location>
</feature>
<dbReference type="Gene3D" id="1.20.1250.20">
    <property type="entry name" value="MFS general substrate transporter like domains"/>
    <property type="match status" value="2"/>
</dbReference>
<evidence type="ECO:0000256" key="6">
    <source>
        <dbReference type="SAM" id="Phobius"/>
    </source>
</evidence>
<feature type="transmembrane region" description="Helical" evidence="6">
    <location>
        <begin position="169"/>
        <end position="189"/>
    </location>
</feature>
<dbReference type="PANTHER" id="PTHR11360">
    <property type="entry name" value="MONOCARBOXYLATE TRANSPORTER"/>
    <property type="match status" value="1"/>
</dbReference>
<feature type="transmembrane region" description="Helical" evidence="6">
    <location>
        <begin position="136"/>
        <end position="157"/>
    </location>
</feature>
<dbReference type="PROSITE" id="PS50850">
    <property type="entry name" value="MFS"/>
    <property type="match status" value="1"/>
</dbReference>
<protein>
    <submittedName>
        <fullName evidence="8">Major Facilitator Superfamily protein</fullName>
    </submittedName>
</protein>
<evidence type="ECO:0000256" key="2">
    <source>
        <dbReference type="ARBA" id="ARBA00022448"/>
    </source>
</evidence>
<evidence type="ECO:0000256" key="1">
    <source>
        <dbReference type="ARBA" id="ARBA00004651"/>
    </source>
</evidence>
<feature type="domain" description="Major facilitator superfamily (MFS) profile" evidence="7">
    <location>
        <begin position="1"/>
        <end position="420"/>
    </location>
</feature>
<dbReference type="AlphaFoldDB" id="A0A6I5ZU65"/>
<keyword evidence="9" id="KW-1185">Reference proteome</keyword>
<feature type="transmembrane region" description="Helical" evidence="6">
    <location>
        <begin position="394"/>
        <end position="416"/>
    </location>
</feature>
<dbReference type="SUPFAM" id="SSF103473">
    <property type="entry name" value="MFS general substrate transporter"/>
    <property type="match status" value="1"/>
</dbReference>
<keyword evidence="4 6" id="KW-1133">Transmembrane helix</keyword>
<evidence type="ECO:0000256" key="5">
    <source>
        <dbReference type="ARBA" id="ARBA00023136"/>
    </source>
</evidence>
<dbReference type="Proteomes" id="UP000425916">
    <property type="component" value="Chromosome"/>
</dbReference>
<accession>A0A6I5ZU65</accession>
<dbReference type="PANTHER" id="PTHR11360:SF284">
    <property type="entry name" value="EG:103B4.3 PROTEIN-RELATED"/>
    <property type="match status" value="1"/>
</dbReference>
<keyword evidence="3 6" id="KW-0812">Transmembrane</keyword>
<evidence type="ECO:0000256" key="3">
    <source>
        <dbReference type="ARBA" id="ARBA00022692"/>
    </source>
</evidence>
<gene>
    <name evidence="8" type="ORF">MGLY_25650</name>
</gene>
<comment type="subcellular location">
    <subcellularLocation>
        <location evidence="1">Cell membrane</location>
        <topology evidence="1">Multi-pass membrane protein</topology>
    </subcellularLocation>
</comment>
<feature type="transmembrane region" description="Helical" evidence="6">
    <location>
        <begin position="362"/>
        <end position="388"/>
    </location>
</feature>
<keyword evidence="2" id="KW-0813">Transport</keyword>
<feature type="transmembrane region" description="Helical" evidence="6">
    <location>
        <begin position="53"/>
        <end position="73"/>
    </location>
</feature>
<reference evidence="8 9" key="1">
    <citation type="submission" date="2019-11" db="EMBL/GenBank/DDBJ databases">
        <title>Genome sequence of Moorella glycerini DSM11254.</title>
        <authorList>
            <person name="Poehlein A."/>
            <person name="Boeer T."/>
            <person name="Daniel R."/>
        </authorList>
    </citation>
    <scope>NUCLEOTIDE SEQUENCE [LARGE SCALE GENOMIC DNA]</scope>
    <source>
        <strain evidence="8 9">DSM 11254</strain>
    </source>
</reference>
<feature type="transmembrane region" description="Helical" evidence="6">
    <location>
        <begin position="80"/>
        <end position="99"/>
    </location>
</feature>
<dbReference type="InterPro" id="IPR020846">
    <property type="entry name" value="MFS_dom"/>
</dbReference>
<dbReference type="GO" id="GO:0005886">
    <property type="term" value="C:plasma membrane"/>
    <property type="evidence" value="ECO:0007669"/>
    <property type="project" value="UniProtKB-SubCell"/>
</dbReference>
<dbReference type="Pfam" id="PF07690">
    <property type="entry name" value="MFS_1"/>
    <property type="match status" value="2"/>
</dbReference>
<feature type="transmembrane region" description="Helical" evidence="6">
    <location>
        <begin position="234"/>
        <end position="255"/>
    </location>
</feature>
<feature type="transmembrane region" description="Helical" evidence="6">
    <location>
        <begin position="105"/>
        <end position="124"/>
    </location>
</feature>
<feature type="transmembrane region" description="Helical" evidence="6">
    <location>
        <begin position="267"/>
        <end position="286"/>
    </location>
</feature>
<evidence type="ECO:0000313" key="8">
    <source>
        <dbReference type="EMBL" id="QGP93165.1"/>
    </source>
</evidence>
<organism evidence="8 9">
    <name type="scientific">Neomoorella glycerini</name>
    <dbReference type="NCBI Taxonomy" id="55779"/>
    <lineage>
        <taxon>Bacteria</taxon>
        <taxon>Bacillati</taxon>
        <taxon>Bacillota</taxon>
        <taxon>Clostridia</taxon>
        <taxon>Neomoorellales</taxon>
        <taxon>Neomoorellaceae</taxon>
        <taxon>Neomoorella</taxon>
    </lineage>
</organism>
<evidence type="ECO:0000256" key="4">
    <source>
        <dbReference type="ARBA" id="ARBA00022989"/>
    </source>
</evidence>
<keyword evidence="5 6" id="KW-0472">Membrane</keyword>
<name>A0A6I5ZU65_9FIRM</name>
<dbReference type="InterPro" id="IPR050327">
    <property type="entry name" value="Proton-linked_MCT"/>
</dbReference>
<feature type="transmembrane region" description="Helical" evidence="6">
    <location>
        <begin position="12"/>
        <end position="33"/>
    </location>
</feature>
<dbReference type="EMBL" id="CP046244">
    <property type="protein sequence ID" value="QGP93165.1"/>
    <property type="molecule type" value="Genomic_DNA"/>
</dbReference>
<dbReference type="RefSeq" id="WP_170291070.1">
    <property type="nucleotide sequence ID" value="NZ_CP046244.1"/>
</dbReference>
<dbReference type="InterPro" id="IPR036259">
    <property type="entry name" value="MFS_trans_sf"/>
</dbReference>
<feature type="transmembrane region" description="Helical" evidence="6">
    <location>
        <begin position="331"/>
        <end position="350"/>
    </location>
</feature>